<dbReference type="EMBL" id="PVNS01000014">
    <property type="protein sequence ID" value="PRO64572.1"/>
    <property type="molecule type" value="Genomic_DNA"/>
</dbReference>
<protein>
    <recommendedName>
        <fullName evidence="2">HTH cro/C1-type domain-containing protein</fullName>
    </recommendedName>
</protein>
<accession>A0A2P6ME63</accession>
<comment type="caution">
    <text evidence="3">The sequence shown here is derived from an EMBL/GenBank/DDBJ whole genome shotgun (WGS) entry which is preliminary data.</text>
</comment>
<dbReference type="AlphaFoldDB" id="A0A2P6ME63"/>
<dbReference type="CDD" id="cd00093">
    <property type="entry name" value="HTH_XRE"/>
    <property type="match status" value="1"/>
</dbReference>
<sequence length="177" mass="20253">MPIGDNIQDLRKEKGLTQAGLAKLMGISRSYLSDVENNRKNPSLKTIESLAEKLGVSVLYLTSGNKAISDFTDEEKVSLFRDVWDKHRSVSTHELSKRFEETKIDELPQHEITYLINSFNFMNNADEKSVILFAALFRNLNDLFPVSEEDPIDSSTISEQVEDIRKNFNDYLDGFKK</sequence>
<evidence type="ECO:0000256" key="1">
    <source>
        <dbReference type="ARBA" id="ARBA00023125"/>
    </source>
</evidence>
<dbReference type="Proteomes" id="UP000243650">
    <property type="component" value="Unassembled WGS sequence"/>
</dbReference>
<feature type="domain" description="HTH cro/C1-type" evidence="2">
    <location>
        <begin position="7"/>
        <end position="61"/>
    </location>
</feature>
<dbReference type="InterPro" id="IPR010982">
    <property type="entry name" value="Lambda_DNA-bd_dom_sf"/>
</dbReference>
<keyword evidence="4" id="KW-1185">Reference proteome</keyword>
<dbReference type="PANTHER" id="PTHR46797:SF1">
    <property type="entry name" value="METHYLPHOSPHONATE SYNTHASE"/>
    <property type="match status" value="1"/>
</dbReference>
<dbReference type="RefSeq" id="WP_105960063.1">
    <property type="nucleotide sequence ID" value="NZ_PVNS01000014.1"/>
</dbReference>
<dbReference type="Gene3D" id="1.10.260.40">
    <property type="entry name" value="lambda repressor-like DNA-binding domains"/>
    <property type="match status" value="1"/>
</dbReference>
<dbReference type="GO" id="GO:0005829">
    <property type="term" value="C:cytosol"/>
    <property type="evidence" value="ECO:0007669"/>
    <property type="project" value="TreeGrafter"/>
</dbReference>
<dbReference type="OrthoDB" id="194368at2"/>
<dbReference type="GO" id="GO:0003700">
    <property type="term" value="F:DNA-binding transcription factor activity"/>
    <property type="evidence" value="ECO:0007669"/>
    <property type="project" value="TreeGrafter"/>
</dbReference>
<evidence type="ECO:0000259" key="2">
    <source>
        <dbReference type="PROSITE" id="PS50943"/>
    </source>
</evidence>
<dbReference type="PROSITE" id="PS50943">
    <property type="entry name" value="HTH_CROC1"/>
    <property type="match status" value="1"/>
</dbReference>
<organism evidence="3 4">
    <name type="scientific">Alkalicoccus urumqiensis</name>
    <name type="common">Bacillus urumqiensis</name>
    <dbReference type="NCBI Taxonomy" id="1548213"/>
    <lineage>
        <taxon>Bacteria</taxon>
        <taxon>Bacillati</taxon>
        <taxon>Bacillota</taxon>
        <taxon>Bacilli</taxon>
        <taxon>Bacillales</taxon>
        <taxon>Bacillaceae</taxon>
        <taxon>Alkalicoccus</taxon>
    </lineage>
</organism>
<name>A0A2P6ME63_ALKUR</name>
<dbReference type="GO" id="GO:0003677">
    <property type="term" value="F:DNA binding"/>
    <property type="evidence" value="ECO:0007669"/>
    <property type="project" value="UniProtKB-KW"/>
</dbReference>
<dbReference type="PANTHER" id="PTHR46797">
    <property type="entry name" value="HTH-TYPE TRANSCRIPTIONAL REGULATOR"/>
    <property type="match status" value="1"/>
</dbReference>
<evidence type="ECO:0000313" key="3">
    <source>
        <dbReference type="EMBL" id="PRO64572.1"/>
    </source>
</evidence>
<dbReference type="InterPro" id="IPR050807">
    <property type="entry name" value="TransReg_Diox_bact_type"/>
</dbReference>
<reference evidence="3 4" key="1">
    <citation type="submission" date="2018-03" db="EMBL/GenBank/DDBJ databases">
        <title>Bacillus urumqiensis sp. nov., a moderately haloalkaliphilic bacterium isolated from a salt lake.</title>
        <authorList>
            <person name="Zhao B."/>
            <person name="Liao Z."/>
        </authorList>
    </citation>
    <scope>NUCLEOTIDE SEQUENCE [LARGE SCALE GENOMIC DNA]</scope>
    <source>
        <strain evidence="3 4">BZ-SZ-XJ18</strain>
    </source>
</reference>
<dbReference type="Pfam" id="PF01381">
    <property type="entry name" value="HTH_3"/>
    <property type="match status" value="1"/>
</dbReference>
<evidence type="ECO:0000313" key="4">
    <source>
        <dbReference type="Proteomes" id="UP000243650"/>
    </source>
</evidence>
<dbReference type="InterPro" id="IPR001387">
    <property type="entry name" value="Cro/C1-type_HTH"/>
</dbReference>
<dbReference type="SMART" id="SM00530">
    <property type="entry name" value="HTH_XRE"/>
    <property type="match status" value="1"/>
</dbReference>
<dbReference type="SUPFAM" id="SSF47413">
    <property type="entry name" value="lambda repressor-like DNA-binding domains"/>
    <property type="match status" value="1"/>
</dbReference>
<proteinExistence type="predicted"/>
<gene>
    <name evidence="3" type="ORF">C6I21_13835</name>
</gene>
<keyword evidence="1" id="KW-0238">DNA-binding</keyword>